<dbReference type="EMBL" id="JBHUFD010000001">
    <property type="protein sequence ID" value="MFD1871034.1"/>
    <property type="molecule type" value="Genomic_DNA"/>
</dbReference>
<reference evidence="3" key="1">
    <citation type="journal article" date="2019" name="Int. J. Syst. Evol. Microbiol.">
        <title>The Global Catalogue of Microorganisms (GCM) 10K type strain sequencing project: providing services to taxonomists for standard genome sequencing and annotation.</title>
        <authorList>
            <consortium name="The Broad Institute Genomics Platform"/>
            <consortium name="The Broad Institute Genome Sequencing Center for Infectious Disease"/>
            <person name="Wu L."/>
            <person name="Ma J."/>
        </authorList>
    </citation>
    <scope>NUCLEOTIDE SEQUENCE [LARGE SCALE GENOMIC DNA]</scope>
    <source>
        <strain evidence="3">CGMCC 1.15795</strain>
    </source>
</reference>
<proteinExistence type="predicted"/>
<dbReference type="RefSeq" id="WP_382311322.1">
    <property type="nucleotide sequence ID" value="NZ_JBHUFD010000001.1"/>
</dbReference>
<dbReference type="Proteomes" id="UP001597197">
    <property type="component" value="Unassembled WGS sequence"/>
</dbReference>
<sequence>MTRSFLTQFAALVLASFAVLYGLRVALGAAVVHPLAPYVLGGLLAVTLLTYWLTAHFVTRSADNFLGAYFGGVVLRLMLSLVIVLVYFYRGGAHEGRGTWAFLGVFFVSYFLGAGFEIWAIFSNLRPFSSKQVPEA</sequence>
<keyword evidence="1" id="KW-0812">Transmembrane</keyword>
<name>A0ABW4QN98_9BACT</name>
<keyword evidence="1" id="KW-0472">Membrane</keyword>
<feature type="transmembrane region" description="Helical" evidence="1">
    <location>
        <begin position="100"/>
        <end position="122"/>
    </location>
</feature>
<keyword evidence="1" id="KW-1133">Transmembrane helix</keyword>
<protein>
    <recommendedName>
        <fullName evidence="4">ATP synthase protein I</fullName>
    </recommendedName>
</protein>
<feature type="transmembrane region" description="Helical" evidence="1">
    <location>
        <begin position="65"/>
        <end position="88"/>
    </location>
</feature>
<evidence type="ECO:0000313" key="2">
    <source>
        <dbReference type="EMBL" id="MFD1871034.1"/>
    </source>
</evidence>
<keyword evidence="3" id="KW-1185">Reference proteome</keyword>
<comment type="caution">
    <text evidence="2">The sequence shown here is derived from an EMBL/GenBank/DDBJ whole genome shotgun (WGS) entry which is preliminary data.</text>
</comment>
<gene>
    <name evidence="2" type="ORF">ACFSDX_01240</name>
</gene>
<organism evidence="2 3">
    <name type="scientific">Hymenobacter bucti</name>
    <dbReference type="NCBI Taxonomy" id="1844114"/>
    <lineage>
        <taxon>Bacteria</taxon>
        <taxon>Pseudomonadati</taxon>
        <taxon>Bacteroidota</taxon>
        <taxon>Cytophagia</taxon>
        <taxon>Cytophagales</taxon>
        <taxon>Hymenobacteraceae</taxon>
        <taxon>Hymenobacter</taxon>
    </lineage>
</organism>
<feature type="transmembrane region" description="Helical" evidence="1">
    <location>
        <begin position="38"/>
        <end position="58"/>
    </location>
</feature>
<evidence type="ECO:0000256" key="1">
    <source>
        <dbReference type="SAM" id="Phobius"/>
    </source>
</evidence>
<evidence type="ECO:0008006" key="4">
    <source>
        <dbReference type="Google" id="ProtNLM"/>
    </source>
</evidence>
<accession>A0ABW4QN98</accession>
<evidence type="ECO:0000313" key="3">
    <source>
        <dbReference type="Proteomes" id="UP001597197"/>
    </source>
</evidence>